<evidence type="ECO:0000256" key="2">
    <source>
        <dbReference type="ARBA" id="ARBA00022801"/>
    </source>
</evidence>
<evidence type="ECO:0000256" key="1">
    <source>
        <dbReference type="ARBA" id="ARBA00001946"/>
    </source>
</evidence>
<organism evidence="4 5">
    <name type="scientific">Pseudomonas citronellolis</name>
    <dbReference type="NCBI Taxonomy" id="53408"/>
    <lineage>
        <taxon>Bacteria</taxon>
        <taxon>Pseudomonadati</taxon>
        <taxon>Pseudomonadota</taxon>
        <taxon>Gammaproteobacteria</taxon>
        <taxon>Pseudomonadales</taxon>
        <taxon>Pseudomonadaceae</taxon>
        <taxon>Pseudomonas</taxon>
    </lineage>
</organism>
<gene>
    <name evidence="4" type="ORF">A9C11_18180</name>
</gene>
<dbReference type="SUPFAM" id="SSF55811">
    <property type="entry name" value="Nudix"/>
    <property type="match status" value="1"/>
</dbReference>
<dbReference type="Pfam" id="PF00293">
    <property type="entry name" value="NUDIX"/>
    <property type="match status" value="1"/>
</dbReference>
<dbReference type="RefSeq" id="WP_064583494.1">
    <property type="nucleotide sequence ID" value="NZ_CP015878.1"/>
</dbReference>
<dbReference type="AlphaFoldDB" id="A0A1A9KFA1"/>
<dbReference type="GO" id="GO:0016787">
    <property type="term" value="F:hydrolase activity"/>
    <property type="evidence" value="ECO:0007669"/>
    <property type="project" value="UniProtKB-KW"/>
</dbReference>
<dbReference type="CDD" id="cd04664">
    <property type="entry name" value="NUDIX_DHNTPase_like"/>
    <property type="match status" value="1"/>
</dbReference>
<dbReference type="InterPro" id="IPR020084">
    <property type="entry name" value="NUDIX_hydrolase_CS"/>
</dbReference>
<accession>A0A1A9KFA1</accession>
<dbReference type="InterPro" id="IPR000086">
    <property type="entry name" value="NUDIX_hydrolase_dom"/>
</dbReference>
<name>A0A1A9KFA1_9PSED</name>
<reference evidence="4 5" key="1">
    <citation type="submission" date="2016-05" db="EMBL/GenBank/DDBJ databases">
        <title>Genome Sequence of Pseudomonas citronellolis Strain SJTE-3, an Estrogens and Persistent Organic Pollutants degradation strain.</title>
        <authorList>
            <person name="Liang R."/>
        </authorList>
    </citation>
    <scope>NUCLEOTIDE SEQUENCE [LARGE SCALE GENOMIC DNA]</scope>
    <source>
        <strain evidence="4 5">SJTE-3</strain>
    </source>
</reference>
<dbReference type="Gene3D" id="3.90.79.10">
    <property type="entry name" value="Nucleoside Triphosphate Pyrophosphohydrolase"/>
    <property type="match status" value="1"/>
</dbReference>
<dbReference type="PROSITE" id="PS00893">
    <property type="entry name" value="NUDIX_BOX"/>
    <property type="match status" value="1"/>
</dbReference>
<evidence type="ECO:0000259" key="3">
    <source>
        <dbReference type="PROSITE" id="PS51462"/>
    </source>
</evidence>
<feature type="domain" description="Nudix hydrolase" evidence="3">
    <location>
        <begin position="1"/>
        <end position="140"/>
    </location>
</feature>
<dbReference type="EMBL" id="CP015878">
    <property type="protein sequence ID" value="ANI15780.1"/>
    <property type="molecule type" value="Genomic_DNA"/>
</dbReference>
<protein>
    <recommendedName>
        <fullName evidence="3">Nudix hydrolase domain-containing protein</fullName>
    </recommendedName>
</protein>
<dbReference type="PROSITE" id="PS51462">
    <property type="entry name" value="NUDIX"/>
    <property type="match status" value="1"/>
</dbReference>
<evidence type="ECO:0000313" key="4">
    <source>
        <dbReference type="EMBL" id="ANI15780.1"/>
    </source>
</evidence>
<evidence type="ECO:0000313" key="5">
    <source>
        <dbReference type="Proteomes" id="UP000077748"/>
    </source>
</evidence>
<sequence>MREPFQILAIPFRKKNLEEYEFAALKRADLNVWQGVAGGGEQGEIPIEAAKREAKEELGIDDIYLIKLSTISSIPRSCFSQCEYWPEDIFVVPEYSFGVDCTGLKVTISSEHSEIIWGGMNEISSLYQWDSNKTALWELDKRLKLGITV</sequence>
<comment type="cofactor">
    <cofactor evidence="1">
        <name>Mg(2+)</name>
        <dbReference type="ChEBI" id="CHEBI:18420"/>
    </cofactor>
</comment>
<dbReference type="InterPro" id="IPR015797">
    <property type="entry name" value="NUDIX_hydrolase-like_dom_sf"/>
</dbReference>
<keyword evidence="2" id="KW-0378">Hydrolase</keyword>
<dbReference type="Proteomes" id="UP000077748">
    <property type="component" value="Chromosome"/>
</dbReference>
<proteinExistence type="predicted"/>